<accession>A0A409W6X4</accession>
<dbReference type="Pfam" id="PF22669">
    <property type="entry name" value="Exo_endo_phos2"/>
    <property type="match status" value="1"/>
</dbReference>
<dbReference type="InterPro" id="IPR046985">
    <property type="entry name" value="IP5"/>
</dbReference>
<dbReference type="GO" id="GO:0046856">
    <property type="term" value="P:phosphatidylinositol dephosphorylation"/>
    <property type="evidence" value="ECO:0007669"/>
    <property type="project" value="InterPro"/>
</dbReference>
<feature type="compositionally biased region" description="Polar residues" evidence="1">
    <location>
        <begin position="309"/>
        <end position="321"/>
    </location>
</feature>
<keyword evidence="4" id="KW-1185">Reference proteome</keyword>
<dbReference type="Gene3D" id="2.130.10.10">
    <property type="entry name" value="YVTN repeat-like/Quinoprotein amine dehydrogenase"/>
    <property type="match status" value="1"/>
</dbReference>
<dbReference type="Proteomes" id="UP000284842">
    <property type="component" value="Unassembled WGS sequence"/>
</dbReference>
<dbReference type="OrthoDB" id="2248459at2759"/>
<feature type="compositionally biased region" description="Pro residues" evidence="1">
    <location>
        <begin position="85"/>
        <end position="101"/>
    </location>
</feature>
<feature type="compositionally biased region" description="Polar residues" evidence="1">
    <location>
        <begin position="235"/>
        <end position="248"/>
    </location>
</feature>
<dbReference type="SMART" id="SM00128">
    <property type="entry name" value="IPPc"/>
    <property type="match status" value="1"/>
</dbReference>
<dbReference type="InParanoid" id="A0A409W6X4"/>
<dbReference type="STRING" id="181874.A0A409W6X4"/>
<feature type="compositionally biased region" description="Polar residues" evidence="1">
    <location>
        <begin position="1"/>
        <end position="14"/>
    </location>
</feature>
<feature type="compositionally biased region" description="Polar residues" evidence="1">
    <location>
        <begin position="35"/>
        <end position="46"/>
    </location>
</feature>
<name>A0A409W6X4_9AGAR</name>
<dbReference type="AlphaFoldDB" id="A0A409W6X4"/>
<dbReference type="InterPro" id="IPR036691">
    <property type="entry name" value="Endo/exonu/phosph_ase_sf"/>
</dbReference>
<dbReference type="SUPFAM" id="SSF50978">
    <property type="entry name" value="WD40 repeat-like"/>
    <property type="match status" value="1"/>
</dbReference>
<dbReference type="FunCoup" id="A0A409W6X4">
    <property type="interactions" value="39"/>
</dbReference>
<sequence length="1127" mass="123230">MATDTGSQGPTRLSIQGGEHLTVTAPSSPRPKVSLNPQIPTSNSEGSHLKASSSSSELKVPGKRAPPPPPPPRGSLTKPQNVSPLPSPSPSPLLRPVPMPPASKAEIKELSHTLSLKHRRVPTPPLSSSTSTTPRTQSPHSSIASISSAPLDSKPAIPPRPTYLNSPVPLAASPENIIRPNETSDEDIDIIHGTLAPKSLPPPIPARKAQNGTSIINGNGTGPSSTNSSIKSGLPSHSSQTSGDSQITGLPPTKIRASALYPPPPPAPPPVHKASLRSRAILNTESPAIASVPNLRANPPPPLPYRRSTIAQDLSPVTPTLPSRPPLETEKKSSRLPPPPTRTIGINDKLPPARRPPSPSSEEESGAEDAAEPQAIDLMPDSSTSSRRPPVLGFRDGYTEPKIHIHPHSGCVALSGSHVVVGHGHHIKIYDLSLSEVPLFNLDTKDISSKDLKVTCMEFRPTLTPSDVGFLLWVGTKEGHIVELDIRTSAVRATKYAAHLHPITNIFRHGRSMISLDESGKTLIFSPDADNPEDIQLQSTIPRVMRTTDKQDFVKMIDGKLWAAARVEHQGSAPSQRLPVIRIYDLFNPATTGRSLLPTEHVGAVTSAAIIPSQPGFVYIGHEEGYVSIWELDTDDGYPRCVEVMKVSMSDVLSLEGVNDRLWAGSRNGMISAYDVSVKPWLVTNCWNAHPNLPVLKMLVNHYAIMKVGRLCVASIGRDENIRLWDGLLGLDWIDKELFKIEPTFSTFRDLTVLVVSWNCDSARPDSLTGDSENFNFLSNTLHSVENPPDIIVFGFQEVIDLESRKMAAKSVFLGGKKKADDGLSERVSGAYKRWYDRLTLAVKSTMPKDVGYCVVHTENLIGLFTCIMVKNSERALFDDVAVTTIKRGMGGRYGNKGGIVARFVVGDSSICFINCHLAAGQSAVRRRNADIAGILEDKAVFNPTDHPLAYVGGGDGTMILDHEFVILNGDLNYRIDHRRDAIIAAIRAGETSTLMPHDQLLREIKFNRACRLRGFTEGPITFDPTYKYDPGTNEYDSSEKHRSPAWCDRILWKARTPSRVQQLHYQRYEVNVSDHRPISAAFSLTVKTFDAELREKAKRTLMLRWADEQEQYLATATKFYATQELL</sequence>
<gene>
    <name evidence="3" type="ORF">CVT24_001189</name>
</gene>
<feature type="compositionally biased region" description="Low complexity" evidence="1">
    <location>
        <begin position="211"/>
        <end position="229"/>
    </location>
</feature>
<feature type="compositionally biased region" description="Low complexity" evidence="1">
    <location>
        <begin position="126"/>
        <end position="150"/>
    </location>
</feature>
<dbReference type="SUPFAM" id="SSF56219">
    <property type="entry name" value="DNase I-like"/>
    <property type="match status" value="1"/>
</dbReference>
<dbReference type="GO" id="GO:0004439">
    <property type="term" value="F:phosphatidylinositol-4,5-bisphosphate 5-phosphatase activity"/>
    <property type="evidence" value="ECO:0007669"/>
    <property type="project" value="TreeGrafter"/>
</dbReference>
<organism evidence="3 4">
    <name type="scientific">Panaeolus cyanescens</name>
    <dbReference type="NCBI Taxonomy" id="181874"/>
    <lineage>
        <taxon>Eukaryota</taxon>
        <taxon>Fungi</taxon>
        <taxon>Dikarya</taxon>
        <taxon>Basidiomycota</taxon>
        <taxon>Agaricomycotina</taxon>
        <taxon>Agaricomycetes</taxon>
        <taxon>Agaricomycetidae</taxon>
        <taxon>Agaricales</taxon>
        <taxon>Agaricineae</taxon>
        <taxon>Galeropsidaceae</taxon>
        <taxon>Panaeolus</taxon>
    </lineage>
</organism>
<evidence type="ECO:0000256" key="1">
    <source>
        <dbReference type="SAM" id="MobiDB-lite"/>
    </source>
</evidence>
<feature type="region of interest" description="Disordered" evidence="1">
    <location>
        <begin position="1"/>
        <end position="391"/>
    </location>
</feature>
<feature type="compositionally biased region" description="Pro residues" evidence="1">
    <location>
        <begin position="261"/>
        <end position="271"/>
    </location>
</feature>
<evidence type="ECO:0000259" key="2">
    <source>
        <dbReference type="SMART" id="SM00128"/>
    </source>
</evidence>
<dbReference type="InterPro" id="IPR036322">
    <property type="entry name" value="WD40_repeat_dom_sf"/>
</dbReference>
<dbReference type="PANTHER" id="PTHR11200:SF240">
    <property type="entry name" value="INOSITOL POLYPHOSPHATE 5-PHOSPHATASE C9G1.10C-RELATED"/>
    <property type="match status" value="1"/>
</dbReference>
<feature type="domain" description="Inositol polyphosphate-related phosphatase" evidence="2">
    <location>
        <begin position="749"/>
        <end position="1091"/>
    </location>
</feature>
<dbReference type="PANTHER" id="PTHR11200">
    <property type="entry name" value="INOSITOL 5-PHOSPHATASE"/>
    <property type="match status" value="1"/>
</dbReference>
<protein>
    <recommendedName>
        <fullName evidence="2">Inositol polyphosphate-related phosphatase domain-containing protein</fullName>
    </recommendedName>
</protein>
<dbReference type="EMBL" id="NHTK01005765">
    <property type="protein sequence ID" value="PPQ74266.1"/>
    <property type="molecule type" value="Genomic_DNA"/>
</dbReference>
<dbReference type="InterPro" id="IPR000300">
    <property type="entry name" value="IPPc"/>
</dbReference>
<proteinExistence type="predicted"/>
<evidence type="ECO:0000313" key="3">
    <source>
        <dbReference type="EMBL" id="PPQ74266.1"/>
    </source>
</evidence>
<dbReference type="InterPro" id="IPR015943">
    <property type="entry name" value="WD40/YVTN_repeat-like_dom_sf"/>
</dbReference>
<comment type="caution">
    <text evidence="3">The sequence shown here is derived from an EMBL/GenBank/DDBJ whole genome shotgun (WGS) entry which is preliminary data.</text>
</comment>
<feature type="compositionally biased region" description="Acidic residues" evidence="1">
    <location>
        <begin position="361"/>
        <end position="371"/>
    </location>
</feature>
<dbReference type="Gene3D" id="3.60.10.10">
    <property type="entry name" value="Endonuclease/exonuclease/phosphatase"/>
    <property type="match status" value="1"/>
</dbReference>
<reference evidence="3 4" key="1">
    <citation type="journal article" date="2018" name="Evol. Lett.">
        <title>Horizontal gene cluster transfer increased hallucinogenic mushroom diversity.</title>
        <authorList>
            <person name="Reynolds H.T."/>
            <person name="Vijayakumar V."/>
            <person name="Gluck-Thaler E."/>
            <person name="Korotkin H.B."/>
            <person name="Matheny P.B."/>
            <person name="Slot J.C."/>
        </authorList>
    </citation>
    <scope>NUCLEOTIDE SEQUENCE [LARGE SCALE GENOMIC DNA]</scope>
    <source>
        <strain evidence="3 4">2629</strain>
    </source>
</reference>
<feature type="compositionally biased region" description="Pro residues" evidence="1">
    <location>
        <begin position="64"/>
        <end position="73"/>
    </location>
</feature>
<evidence type="ECO:0000313" key="4">
    <source>
        <dbReference type="Proteomes" id="UP000284842"/>
    </source>
</evidence>